<dbReference type="AlphaFoldDB" id="I3EGE7"/>
<evidence type="ECO:0008006" key="5">
    <source>
        <dbReference type="Google" id="ProtNLM"/>
    </source>
</evidence>
<keyword evidence="2" id="KW-0732">Signal</keyword>
<evidence type="ECO:0000256" key="2">
    <source>
        <dbReference type="SAM" id="SignalP"/>
    </source>
</evidence>
<dbReference type="HOGENOM" id="CLU_1065927_0_0_1"/>
<dbReference type="OMA" id="RTHSEMQ"/>
<dbReference type="VEuPathDB" id="MicrosporidiaDB:NEQG_01738"/>
<protein>
    <recommendedName>
        <fullName evidence="5">Brl1/Brr6 domain-containing protein</fullName>
    </recommendedName>
</protein>
<sequence length="261" mass="30140">MYYISTLYLLYIACIQCSTDGIKDDVSDGYDKMSVNSVIVDKTQYFEYIALWYTAIFCVLLSLVAFTMWIFVYYDFFGYETVYNYVYPDFNATIEECDKIVSARKPFCDISNNRITYHNTRTHSEMQVPQCDYLGSITEKELPDYIYNSIIGYLQSKGKETHLIDTCNNSEYVLIKNMNFAIEEISNSKIGNAYPEQMKRSIGCIITQWILDVVNNKIEGYEIIKNAILSTIQEAFNSSSLEIIEELKILSRPLSEMSAEG</sequence>
<keyword evidence="1" id="KW-0812">Transmembrane</keyword>
<keyword evidence="4" id="KW-1185">Reference proteome</keyword>
<evidence type="ECO:0000256" key="1">
    <source>
        <dbReference type="SAM" id="Phobius"/>
    </source>
</evidence>
<proteinExistence type="predicted"/>
<reference evidence="3" key="1">
    <citation type="submission" date="2011-01" db="EMBL/GenBank/DDBJ databases">
        <title>The Genome Sequence of Nematocida parisii strain ERTm3.</title>
        <authorList>
            <consortium name="The Broad Institute Genome Sequencing Platform"/>
            <consortium name="The Broad Institute Genome Sequencing Center for Infectious Disease"/>
            <person name="Cuomo C."/>
            <person name="Troemel E."/>
            <person name="Young S.K."/>
            <person name="Zeng Q."/>
            <person name="Gargeya S."/>
            <person name="Fitzgerald M."/>
            <person name="Haas B."/>
            <person name="Abouelleil A."/>
            <person name="Alvarado L."/>
            <person name="Arachchi H.M."/>
            <person name="Berlin A."/>
            <person name="Chapman S.B."/>
            <person name="Gearin G."/>
            <person name="Goldberg J."/>
            <person name="Griggs A."/>
            <person name="Gujja S."/>
            <person name="Hansen M."/>
            <person name="Heiman D."/>
            <person name="Howarth C."/>
            <person name="Larimer J."/>
            <person name="Lui A."/>
            <person name="MacDonald P.J.P."/>
            <person name="McCowen C."/>
            <person name="Montmayeur A."/>
            <person name="Murphy C."/>
            <person name="Neiman D."/>
            <person name="Pearson M."/>
            <person name="Priest M."/>
            <person name="Roberts A."/>
            <person name="Saif S."/>
            <person name="Shea T."/>
            <person name="Sisk P."/>
            <person name="Stolte C."/>
            <person name="Sykes S."/>
            <person name="Wortman J."/>
            <person name="Nusbaum C."/>
            <person name="Birren B."/>
        </authorList>
    </citation>
    <scope>NUCLEOTIDE SEQUENCE</scope>
    <source>
        <strain evidence="3">ERTm3</strain>
    </source>
</reference>
<feature type="transmembrane region" description="Helical" evidence="1">
    <location>
        <begin position="50"/>
        <end position="74"/>
    </location>
</feature>
<dbReference type="InParanoid" id="I3EGE7"/>
<keyword evidence="1" id="KW-0472">Membrane</keyword>
<name>I3EGE7_NEMP3</name>
<evidence type="ECO:0000313" key="3">
    <source>
        <dbReference type="EMBL" id="EIJ88294.1"/>
    </source>
</evidence>
<dbReference type="Proteomes" id="UP000002872">
    <property type="component" value="Unassembled WGS sequence"/>
</dbReference>
<gene>
    <name evidence="3" type="ORF">NEQG_01738</name>
</gene>
<feature type="chain" id="PRO_5003670452" description="Brl1/Brr6 domain-containing protein" evidence="2">
    <location>
        <begin position="22"/>
        <end position="261"/>
    </location>
</feature>
<dbReference type="OrthoDB" id="10275171at2759"/>
<keyword evidence="1" id="KW-1133">Transmembrane helix</keyword>
<feature type="signal peptide" evidence="2">
    <location>
        <begin position="1"/>
        <end position="21"/>
    </location>
</feature>
<accession>I3EGE7</accession>
<evidence type="ECO:0000313" key="4">
    <source>
        <dbReference type="Proteomes" id="UP000002872"/>
    </source>
</evidence>
<organism evidence="3 4">
    <name type="scientific">Nematocida parisii (strain ERTm3)</name>
    <name type="common">Nematode killer fungus</name>
    <dbReference type="NCBI Taxonomy" id="935791"/>
    <lineage>
        <taxon>Eukaryota</taxon>
        <taxon>Fungi</taxon>
        <taxon>Fungi incertae sedis</taxon>
        <taxon>Microsporidia</taxon>
        <taxon>Nematocida</taxon>
    </lineage>
</organism>
<dbReference type="EMBL" id="GL870879">
    <property type="protein sequence ID" value="EIJ88294.1"/>
    <property type="molecule type" value="Genomic_DNA"/>
</dbReference>